<sequence>MGCQPKAMQLPANYDAFMHKSLPYCSTKALLLQKSFMAQHHQRRIDHKKHQRGEGDKRPGHADIFTFYSGRTEN</sequence>
<accession>A0A1T4LMQ3</accession>
<evidence type="ECO:0000313" key="2">
    <source>
        <dbReference type="EMBL" id="SJZ55788.1"/>
    </source>
</evidence>
<feature type="region of interest" description="Disordered" evidence="1">
    <location>
        <begin position="41"/>
        <end position="74"/>
    </location>
</feature>
<feature type="compositionally biased region" description="Basic residues" evidence="1">
    <location>
        <begin position="41"/>
        <end position="51"/>
    </location>
</feature>
<protein>
    <submittedName>
        <fullName evidence="2">Uncharacterized protein</fullName>
    </submittedName>
</protein>
<gene>
    <name evidence="2" type="ORF">SAMN02745202_00452</name>
</gene>
<dbReference type="EMBL" id="FUXK01000004">
    <property type="protein sequence ID" value="SJZ55788.1"/>
    <property type="molecule type" value="Genomic_DNA"/>
</dbReference>
<reference evidence="2 3" key="1">
    <citation type="submission" date="2017-02" db="EMBL/GenBank/DDBJ databases">
        <authorList>
            <person name="Peterson S.W."/>
        </authorList>
    </citation>
    <scope>NUCLEOTIDE SEQUENCE [LARGE SCALE GENOMIC DNA]</scope>
    <source>
        <strain evidence="2 3">ATCC 43324</strain>
    </source>
</reference>
<name>A0A1T4LMQ3_9BACT</name>
<dbReference type="STRING" id="28136.SAMN02745202_00452"/>
<proteinExistence type="predicted"/>
<organism evidence="2 3">
    <name type="scientific">Segatella oulorum</name>
    <dbReference type="NCBI Taxonomy" id="28136"/>
    <lineage>
        <taxon>Bacteria</taxon>
        <taxon>Pseudomonadati</taxon>
        <taxon>Bacteroidota</taxon>
        <taxon>Bacteroidia</taxon>
        <taxon>Bacteroidales</taxon>
        <taxon>Prevotellaceae</taxon>
        <taxon>Segatella</taxon>
    </lineage>
</organism>
<dbReference type="Proteomes" id="UP000190065">
    <property type="component" value="Unassembled WGS sequence"/>
</dbReference>
<evidence type="ECO:0000256" key="1">
    <source>
        <dbReference type="SAM" id="MobiDB-lite"/>
    </source>
</evidence>
<dbReference type="AlphaFoldDB" id="A0A1T4LMQ3"/>
<evidence type="ECO:0000313" key="3">
    <source>
        <dbReference type="Proteomes" id="UP000190065"/>
    </source>
</evidence>
<feature type="compositionally biased region" description="Basic and acidic residues" evidence="1">
    <location>
        <begin position="52"/>
        <end position="61"/>
    </location>
</feature>